<comment type="similarity">
    <text evidence="1">Belongs to the leucine-binding protein family.</text>
</comment>
<dbReference type="PANTHER" id="PTHR30483:SF6">
    <property type="entry name" value="PERIPLASMIC BINDING PROTEIN OF ABC TRANSPORTER FOR NATURAL AMINO ACIDS"/>
    <property type="match status" value="1"/>
</dbReference>
<dbReference type="InterPro" id="IPR028081">
    <property type="entry name" value="Leu-bd"/>
</dbReference>
<dbReference type="Proteomes" id="UP000756860">
    <property type="component" value="Unassembled WGS sequence"/>
</dbReference>
<comment type="caution">
    <text evidence="7">The sequence shown here is derived from an EMBL/GenBank/DDBJ whole genome shotgun (WGS) entry which is preliminary data.</text>
</comment>
<dbReference type="Pfam" id="PF13458">
    <property type="entry name" value="Peripla_BP_6"/>
    <property type="match status" value="1"/>
</dbReference>
<feature type="chain" id="PRO_5046189408" evidence="5">
    <location>
        <begin position="24"/>
        <end position="372"/>
    </location>
</feature>
<name>A0ABS5SH44_9BACT</name>
<dbReference type="PRINTS" id="PR00337">
    <property type="entry name" value="LEUILEVALBP"/>
</dbReference>
<evidence type="ECO:0000256" key="2">
    <source>
        <dbReference type="ARBA" id="ARBA00022448"/>
    </source>
</evidence>
<protein>
    <submittedName>
        <fullName evidence="7">ABC transporter substrate-binding protein</fullName>
    </submittedName>
</protein>
<keyword evidence="8" id="KW-1185">Reference proteome</keyword>
<dbReference type="SUPFAM" id="SSF53822">
    <property type="entry name" value="Periplasmic binding protein-like I"/>
    <property type="match status" value="1"/>
</dbReference>
<keyword evidence="2" id="KW-0813">Transport</keyword>
<evidence type="ECO:0000256" key="4">
    <source>
        <dbReference type="ARBA" id="ARBA00022970"/>
    </source>
</evidence>
<dbReference type="InterPro" id="IPR000709">
    <property type="entry name" value="Leu_Ile_Val-bd"/>
</dbReference>
<keyword evidence="4" id="KW-0029">Amino-acid transport</keyword>
<evidence type="ECO:0000256" key="5">
    <source>
        <dbReference type="SAM" id="SignalP"/>
    </source>
</evidence>
<dbReference type="InterPro" id="IPR028082">
    <property type="entry name" value="Peripla_BP_I"/>
</dbReference>
<reference evidence="7 8" key="1">
    <citation type="submission" date="2021-05" db="EMBL/GenBank/DDBJ databases">
        <title>The draft genome of Geobacter luticola JCM 17780.</title>
        <authorList>
            <person name="Xu Z."/>
            <person name="Masuda Y."/>
            <person name="Itoh H."/>
            <person name="Senoo K."/>
        </authorList>
    </citation>
    <scope>NUCLEOTIDE SEQUENCE [LARGE SCALE GENOMIC DNA]</scope>
    <source>
        <strain evidence="7 8">JCM 17780</strain>
    </source>
</reference>
<accession>A0ABS5SH44</accession>
<feature type="domain" description="Leucine-binding protein" evidence="6">
    <location>
        <begin position="28"/>
        <end position="363"/>
    </location>
</feature>
<evidence type="ECO:0000256" key="3">
    <source>
        <dbReference type="ARBA" id="ARBA00022729"/>
    </source>
</evidence>
<evidence type="ECO:0000313" key="8">
    <source>
        <dbReference type="Proteomes" id="UP000756860"/>
    </source>
</evidence>
<dbReference type="CDD" id="cd19983">
    <property type="entry name" value="PBP1_ABC_HAAT-like"/>
    <property type="match status" value="1"/>
</dbReference>
<dbReference type="PANTHER" id="PTHR30483">
    <property type="entry name" value="LEUCINE-SPECIFIC-BINDING PROTEIN"/>
    <property type="match status" value="1"/>
</dbReference>
<evidence type="ECO:0000256" key="1">
    <source>
        <dbReference type="ARBA" id="ARBA00010062"/>
    </source>
</evidence>
<dbReference type="RefSeq" id="WP_214176692.1">
    <property type="nucleotide sequence ID" value="NZ_JAHCVK010000015.1"/>
</dbReference>
<sequence length="372" mass="40635">MQFPLKKGLLFLLVLATVAPLGACHKEPVRLGFVGGITGKVADLGVAGRNGVMLAVEQKNAGGGVNGRPVELLIRDDGQNPDVARQAVAELIGRNLEIIIGPMTSNIAMAAVPLVNASETIMLSPTVTTTELVGKDDNFLRVISTTRDYAGKSARYQAETLGHRTVAAIYDLDNRSYTESWINDFRTTFESLGGRMVGAKGFRSGDDIVFSHAVKELLATRPDVVLIVCNVVDAAVVCQQVRRLNRSQPIAMAEWASTERFIELTGEAAEDVHVSQFLDRNDRSERYQNFCRAYRERFGQEAGFAGMAGYDAATVALEALARQRSGTSLKETILAVRTFPGVQQTITIDRFGDADRRTFVTMIRNGQYVTKE</sequence>
<dbReference type="InterPro" id="IPR051010">
    <property type="entry name" value="BCAA_transport"/>
</dbReference>
<proteinExistence type="inferred from homology"/>
<dbReference type="Gene3D" id="3.40.50.2300">
    <property type="match status" value="2"/>
</dbReference>
<evidence type="ECO:0000259" key="6">
    <source>
        <dbReference type="Pfam" id="PF13458"/>
    </source>
</evidence>
<gene>
    <name evidence="7" type="ORF">KI810_16645</name>
</gene>
<keyword evidence="3 5" id="KW-0732">Signal</keyword>
<organism evidence="7 8">
    <name type="scientific">Geomobilimonas luticola</name>
    <dbReference type="NCBI Taxonomy" id="1114878"/>
    <lineage>
        <taxon>Bacteria</taxon>
        <taxon>Pseudomonadati</taxon>
        <taxon>Thermodesulfobacteriota</taxon>
        <taxon>Desulfuromonadia</taxon>
        <taxon>Geobacterales</taxon>
        <taxon>Geobacteraceae</taxon>
        <taxon>Geomobilimonas</taxon>
    </lineage>
</organism>
<evidence type="ECO:0000313" key="7">
    <source>
        <dbReference type="EMBL" id="MBT0654683.1"/>
    </source>
</evidence>
<dbReference type="EMBL" id="JAHCVK010000015">
    <property type="protein sequence ID" value="MBT0654683.1"/>
    <property type="molecule type" value="Genomic_DNA"/>
</dbReference>
<feature type="signal peptide" evidence="5">
    <location>
        <begin position="1"/>
        <end position="23"/>
    </location>
</feature>